<evidence type="ECO:0000313" key="7">
    <source>
        <dbReference type="Proteomes" id="UP001064489"/>
    </source>
</evidence>
<dbReference type="PANTHER" id="PTHR11926">
    <property type="entry name" value="GLUCOSYL/GLUCURONOSYL TRANSFERASES"/>
    <property type="match status" value="1"/>
</dbReference>
<gene>
    <name evidence="6" type="ORF">LWI28_004090</name>
</gene>
<dbReference type="AlphaFoldDB" id="A0AAD5NSZ2"/>
<dbReference type="PROSITE" id="PS00375">
    <property type="entry name" value="UDPGT"/>
    <property type="match status" value="1"/>
</dbReference>
<keyword evidence="2 4" id="KW-0328">Glycosyltransferase</keyword>
<keyword evidence="7" id="KW-1185">Reference proteome</keyword>
<name>A0AAD5NSZ2_ACENE</name>
<dbReference type="GO" id="GO:0080043">
    <property type="term" value="F:quercetin 3-O-glucosyltransferase activity"/>
    <property type="evidence" value="ECO:0007669"/>
    <property type="project" value="TreeGrafter"/>
</dbReference>
<evidence type="ECO:0000256" key="2">
    <source>
        <dbReference type="ARBA" id="ARBA00022676"/>
    </source>
</evidence>
<proteinExistence type="inferred from homology"/>
<dbReference type="FunFam" id="3.40.50.2000:FF:000019">
    <property type="entry name" value="Glycosyltransferase"/>
    <property type="match status" value="1"/>
</dbReference>
<organism evidence="6 7">
    <name type="scientific">Acer negundo</name>
    <name type="common">Box elder</name>
    <dbReference type="NCBI Taxonomy" id="4023"/>
    <lineage>
        <taxon>Eukaryota</taxon>
        <taxon>Viridiplantae</taxon>
        <taxon>Streptophyta</taxon>
        <taxon>Embryophyta</taxon>
        <taxon>Tracheophyta</taxon>
        <taxon>Spermatophyta</taxon>
        <taxon>Magnoliopsida</taxon>
        <taxon>eudicotyledons</taxon>
        <taxon>Gunneridae</taxon>
        <taxon>Pentapetalae</taxon>
        <taxon>rosids</taxon>
        <taxon>malvids</taxon>
        <taxon>Sapindales</taxon>
        <taxon>Sapindaceae</taxon>
        <taxon>Hippocastanoideae</taxon>
        <taxon>Acereae</taxon>
        <taxon>Acer</taxon>
    </lineage>
</organism>
<evidence type="ECO:0000256" key="3">
    <source>
        <dbReference type="ARBA" id="ARBA00022679"/>
    </source>
</evidence>
<evidence type="ECO:0000256" key="4">
    <source>
        <dbReference type="RuleBase" id="RU003718"/>
    </source>
</evidence>
<dbReference type="EC" id="2.4.1.-" evidence="5"/>
<accession>A0AAD5NSZ2</accession>
<dbReference type="InterPro" id="IPR002213">
    <property type="entry name" value="UDP_glucos_trans"/>
</dbReference>
<evidence type="ECO:0000256" key="5">
    <source>
        <dbReference type="RuleBase" id="RU362057"/>
    </source>
</evidence>
<dbReference type="InterPro" id="IPR035595">
    <property type="entry name" value="UDP_glycos_trans_CS"/>
</dbReference>
<dbReference type="CDD" id="cd03784">
    <property type="entry name" value="GT1_Gtf-like"/>
    <property type="match status" value="1"/>
</dbReference>
<dbReference type="EMBL" id="JAJSOW010000101">
    <property type="protein sequence ID" value="KAI9180365.1"/>
    <property type="molecule type" value="Genomic_DNA"/>
</dbReference>
<reference evidence="6" key="1">
    <citation type="journal article" date="2022" name="Plant J.">
        <title>Strategies of tolerance reflected in two North American maple genomes.</title>
        <authorList>
            <person name="McEvoy S.L."/>
            <person name="Sezen U.U."/>
            <person name="Trouern-Trend A."/>
            <person name="McMahon S.M."/>
            <person name="Schaberg P.G."/>
            <person name="Yang J."/>
            <person name="Wegrzyn J.L."/>
            <person name="Swenson N.G."/>
        </authorList>
    </citation>
    <scope>NUCLEOTIDE SEQUENCE</scope>
    <source>
        <strain evidence="6">91603</strain>
    </source>
</reference>
<comment type="similarity">
    <text evidence="1 4">Belongs to the UDP-glycosyltransferase family.</text>
</comment>
<dbReference type="FunFam" id="3.40.50.2000:FF:000101">
    <property type="entry name" value="Glycosyltransferase"/>
    <property type="match status" value="1"/>
</dbReference>
<dbReference type="Gene3D" id="3.40.50.2000">
    <property type="entry name" value="Glycogen Phosphorylase B"/>
    <property type="match status" value="2"/>
</dbReference>
<dbReference type="SUPFAM" id="SSF54160">
    <property type="entry name" value="Chromo domain-like"/>
    <property type="match status" value="1"/>
</dbReference>
<evidence type="ECO:0000256" key="1">
    <source>
        <dbReference type="ARBA" id="ARBA00009995"/>
    </source>
</evidence>
<comment type="caution">
    <text evidence="6">The sequence shown here is derived from an EMBL/GenBank/DDBJ whole genome shotgun (WGS) entry which is preliminary data.</text>
</comment>
<reference evidence="6" key="2">
    <citation type="submission" date="2023-02" db="EMBL/GenBank/DDBJ databases">
        <authorList>
            <person name="Swenson N.G."/>
            <person name="Wegrzyn J.L."/>
            <person name="Mcevoy S.L."/>
        </authorList>
    </citation>
    <scope>NUCLEOTIDE SEQUENCE</scope>
    <source>
        <strain evidence="6">91603</strain>
        <tissue evidence="6">Leaf</tissue>
    </source>
</reference>
<sequence>MFHVSQLKKKVGDLVSSNPDLPRVRPDGQFLVYPVAVLERKLVKRHNSAVVQFLVQWSNAGPKDATWEDSSSFGQLTLRQAVLAMALKLEKEAVDHHVLMVAFSFQGHINPLLRLGKRLVSKGLNVTLATTEVAKHSMLKSFTTGDGDGSSSATTSSVSDIQLLFYSDGFDMNYDRKTNLDEYLENLGKVGPISFSKLIQEHYHDNQKKLSCIISNTFVPWVADVAAEHGIPCAMLWIQPCSLYAIYYRFYNNLNQFPTLENPDLSVELPGLPVLSTQDLPSFVLPSNTFESFTKLFTKLFTSMKKYNWVFANSFLEFEKEAIDSMSELCPILPVGPLVPPSLLGQDESLDIGIQLWKPEYTCLEWLNNQADSSVIYVSFGSLIDLSAKEMEAIATALKNSKHPFLWVVKEPDFPTADKSGEIPLGFSEETEKQGLMVSWSPQTKVLAHPAIACFLTHCGWNSTLETISAGVPVIAYPQWTDQPTNAKLVTDVVKIGVRLRPNSDGFVDSKEVEKCIGEIINGAKSEEYKKNALELKLATREAVTFGGSSDRNIQLFVDEITRV</sequence>
<evidence type="ECO:0000313" key="6">
    <source>
        <dbReference type="EMBL" id="KAI9180365.1"/>
    </source>
</evidence>
<dbReference type="Pfam" id="PF00201">
    <property type="entry name" value="UDPGT"/>
    <property type="match status" value="1"/>
</dbReference>
<protein>
    <recommendedName>
        <fullName evidence="5">Glycosyltransferase</fullName>
        <ecNumber evidence="5">2.4.1.-</ecNumber>
    </recommendedName>
</protein>
<dbReference type="GO" id="GO:0080044">
    <property type="term" value="F:quercetin 7-O-glucosyltransferase activity"/>
    <property type="evidence" value="ECO:0007669"/>
    <property type="project" value="TreeGrafter"/>
</dbReference>
<keyword evidence="3 4" id="KW-0808">Transferase</keyword>
<dbReference type="InterPro" id="IPR016197">
    <property type="entry name" value="Chromo-like_dom_sf"/>
</dbReference>
<dbReference type="PANTHER" id="PTHR11926:SF1441">
    <property type="entry name" value="GLYCOSYLTRANSFERASE"/>
    <property type="match status" value="1"/>
</dbReference>
<dbReference type="SUPFAM" id="SSF53756">
    <property type="entry name" value="UDP-Glycosyltransferase/glycogen phosphorylase"/>
    <property type="match status" value="1"/>
</dbReference>
<dbReference type="Proteomes" id="UP001064489">
    <property type="component" value="Chromosome 4"/>
</dbReference>